<feature type="region of interest" description="Disordered" evidence="1">
    <location>
        <begin position="21"/>
        <end position="81"/>
    </location>
</feature>
<organism evidence="3 4">
    <name type="scientific">Bradyrhizobium uaiense</name>
    <dbReference type="NCBI Taxonomy" id="2594946"/>
    <lineage>
        <taxon>Bacteria</taxon>
        <taxon>Pseudomonadati</taxon>
        <taxon>Pseudomonadota</taxon>
        <taxon>Alphaproteobacteria</taxon>
        <taxon>Hyphomicrobiales</taxon>
        <taxon>Nitrobacteraceae</taxon>
        <taxon>Bradyrhizobium</taxon>
    </lineage>
</organism>
<sequence>MKQILLATALLLATTAAQAQYVGGTGSNPNSHGVSGYTRSNGTYVQPYQATNPNGTQRDNYGTSGNVNPYTGATGHRTPRY</sequence>
<evidence type="ECO:0000256" key="2">
    <source>
        <dbReference type="SAM" id="SignalP"/>
    </source>
</evidence>
<keyword evidence="2" id="KW-0732">Signal</keyword>
<gene>
    <name evidence="3" type="ORF">FNJ47_39560</name>
</gene>
<dbReference type="EMBL" id="VKHP01000266">
    <property type="protein sequence ID" value="NEV01706.1"/>
    <property type="molecule type" value="Genomic_DNA"/>
</dbReference>
<evidence type="ECO:0008006" key="5">
    <source>
        <dbReference type="Google" id="ProtNLM"/>
    </source>
</evidence>
<keyword evidence="4" id="KW-1185">Reference proteome</keyword>
<dbReference type="Proteomes" id="UP000468531">
    <property type="component" value="Unassembled WGS sequence"/>
</dbReference>
<name>A0A6P1BTF5_9BRAD</name>
<dbReference type="AlphaFoldDB" id="A0A6P1BTF5"/>
<reference evidence="3 4" key="1">
    <citation type="journal article" date="2020" name="Arch. Microbiol.">
        <title>Bradyrhizobium uaiense sp. nov., a new highly efficient cowpea symbiont.</title>
        <authorList>
            <person name="Cabral Michel D."/>
            <person name="Azarias Guimaraes A."/>
            <person name="Martins da Costa E."/>
            <person name="Soares de Carvalho T."/>
            <person name="Balsanelli E."/>
            <person name="Willems A."/>
            <person name="Maltempi de Souza E."/>
            <person name="de Souza Moreira F.M."/>
        </authorList>
    </citation>
    <scope>NUCLEOTIDE SEQUENCE [LARGE SCALE GENOMIC DNA]</scope>
    <source>
        <strain evidence="3 4">UFLA 03-164</strain>
    </source>
</reference>
<feature type="signal peptide" evidence="2">
    <location>
        <begin position="1"/>
        <end position="19"/>
    </location>
</feature>
<feature type="compositionally biased region" description="Polar residues" evidence="1">
    <location>
        <begin position="27"/>
        <end position="71"/>
    </location>
</feature>
<evidence type="ECO:0000256" key="1">
    <source>
        <dbReference type="SAM" id="MobiDB-lite"/>
    </source>
</evidence>
<evidence type="ECO:0000313" key="3">
    <source>
        <dbReference type="EMBL" id="NEV01706.1"/>
    </source>
</evidence>
<protein>
    <recommendedName>
        <fullName evidence="5">Adenylate cyclase</fullName>
    </recommendedName>
</protein>
<comment type="caution">
    <text evidence="3">The sequence shown here is derived from an EMBL/GenBank/DDBJ whole genome shotgun (WGS) entry which is preliminary data.</text>
</comment>
<feature type="chain" id="PRO_5027036867" description="Adenylate cyclase" evidence="2">
    <location>
        <begin position="20"/>
        <end position="81"/>
    </location>
</feature>
<accession>A0A6P1BTF5</accession>
<evidence type="ECO:0000313" key="4">
    <source>
        <dbReference type="Proteomes" id="UP000468531"/>
    </source>
</evidence>
<proteinExistence type="predicted"/>